<evidence type="ECO:0008006" key="4">
    <source>
        <dbReference type="Google" id="ProtNLM"/>
    </source>
</evidence>
<gene>
    <name evidence="2" type="ORF">CEY02_19510</name>
</gene>
<dbReference type="EMBL" id="NKHG01000134">
    <property type="protein sequence ID" value="PCK17716.1"/>
    <property type="molecule type" value="Genomic_DNA"/>
</dbReference>
<sequence>MVSSVGEKMNAVRNKIKSIWDKVMSFFKGIDLFKIGKDIINGLIKGIGSMANAVWKKAKSIADGVTKNIKKALRIASPSKVMKRLGKWTGEGLEIGMDDSIKGIDKAADHLAAAAVPDLPDLRGVASSALDVSAISSTPVNTSGVMSAIQNLADAVLNQPVEVEVSGIQTNFNIDSRQFATATNKPMTQAQRRQDFRDRRRYK</sequence>
<evidence type="ECO:0000313" key="2">
    <source>
        <dbReference type="EMBL" id="PCK17716.1"/>
    </source>
</evidence>
<dbReference type="OrthoDB" id="2157658at2"/>
<accession>A0A2A5IKU0</accession>
<dbReference type="Proteomes" id="UP000228754">
    <property type="component" value="Unassembled WGS sequence"/>
</dbReference>
<feature type="compositionally biased region" description="Basic and acidic residues" evidence="1">
    <location>
        <begin position="192"/>
        <end position="203"/>
    </location>
</feature>
<evidence type="ECO:0000313" key="3">
    <source>
        <dbReference type="Proteomes" id="UP000228754"/>
    </source>
</evidence>
<feature type="region of interest" description="Disordered" evidence="1">
    <location>
        <begin position="182"/>
        <end position="203"/>
    </location>
</feature>
<dbReference type="AlphaFoldDB" id="A0A2A5IKU0"/>
<proteinExistence type="predicted"/>
<comment type="caution">
    <text evidence="2">The sequence shown here is derived from an EMBL/GenBank/DDBJ whole genome shotgun (WGS) entry which is preliminary data.</text>
</comment>
<name>A0A2A5IKU0_BACPU</name>
<organism evidence="2 3">
    <name type="scientific">Bacillus pumilus</name>
    <name type="common">Bacillus mesentericus</name>
    <dbReference type="NCBI Taxonomy" id="1408"/>
    <lineage>
        <taxon>Bacteria</taxon>
        <taxon>Bacillati</taxon>
        <taxon>Bacillota</taxon>
        <taxon>Bacilli</taxon>
        <taxon>Bacillales</taxon>
        <taxon>Bacillaceae</taxon>
        <taxon>Bacillus</taxon>
    </lineage>
</organism>
<protein>
    <recommendedName>
        <fullName evidence="4">Phage tail tape measure protein</fullName>
    </recommendedName>
</protein>
<reference evidence="2 3" key="1">
    <citation type="submission" date="2017-06" db="EMBL/GenBank/DDBJ databases">
        <title>Draft Genome Sequence of Bacillus sp Strain 36R Isolated from saline sediment at Atanasia, Sonora, Mexico.</title>
        <authorList>
            <person name="Sanchez Diaz R."/>
            <person name="Quiroz Macias M.E."/>
            <person name="Ibarra Gamez J.C."/>
            <person name="Enciso Ibarra J."/>
            <person name="Gomez Gil B."/>
            <person name="Galaviz Silva L."/>
        </authorList>
    </citation>
    <scope>NUCLEOTIDE SEQUENCE [LARGE SCALE GENOMIC DNA]</scope>
    <source>
        <strain evidence="2 3">36R_ATNSAL</strain>
    </source>
</reference>
<evidence type="ECO:0000256" key="1">
    <source>
        <dbReference type="SAM" id="MobiDB-lite"/>
    </source>
</evidence>